<feature type="coiled-coil region" evidence="1">
    <location>
        <begin position="5"/>
        <end position="68"/>
    </location>
</feature>
<evidence type="ECO:0000313" key="2">
    <source>
        <dbReference type="EMBL" id="QHT03792.1"/>
    </source>
</evidence>
<protein>
    <submittedName>
        <fullName evidence="2">Uncharacterized protein</fullName>
    </submittedName>
</protein>
<proteinExistence type="predicted"/>
<reference evidence="2" key="1">
    <citation type="journal article" date="2020" name="Nature">
        <title>Giant virus diversity and host interactions through global metagenomics.</title>
        <authorList>
            <person name="Schulz F."/>
            <person name="Roux S."/>
            <person name="Paez-Espino D."/>
            <person name="Jungbluth S."/>
            <person name="Walsh D.A."/>
            <person name="Denef V.J."/>
            <person name="McMahon K.D."/>
            <person name="Konstantinidis K.T."/>
            <person name="Eloe-Fadrosh E.A."/>
            <person name="Kyrpides N.C."/>
            <person name="Woyke T."/>
        </authorList>
    </citation>
    <scope>NUCLEOTIDE SEQUENCE</scope>
    <source>
        <strain evidence="2">GVMAG-M-3300021120-1</strain>
    </source>
</reference>
<organism evidence="2">
    <name type="scientific">viral metagenome</name>
    <dbReference type="NCBI Taxonomy" id="1070528"/>
    <lineage>
        <taxon>unclassified sequences</taxon>
        <taxon>metagenomes</taxon>
        <taxon>organismal metagenomes</taxon>
    </lineage>
</organism>
<keyword evidence="1" id="KW-0175">Coiled coil</keyword>
<dbReference type="EMBL" id="MN739416">
    <property type="protein sequence ID" value="QHT03792.1"/>
    <property type="molecule type" value="Genomic_DNA"/>
</dbReference>
<accession>A0A6C0CHY8</accession>
<dbReference type="AlphaFoldDB" id="A0A6C0CHY8"/>
<name>A0A6C0CHY8_9ZZZZ</name>
<sequence length="277" mass="31741">MSSAETRLMNNYNKLKRKAEQAKRLFNIHYEYEEANRRYSLSQWPAKLQEMEVKLKRAREKNAKTELIIESDKVEETSNVVIAEVVNKDDDKPVVFRDQELRNELFDEIRCKEYCSCITHALGVDPNNEMARRAITAVHNEKIKSASEATRGIEILQLRLKDAIPPSEVKRLEGLCIAFTYCKNIHLALVPFDVNTSIKKTALKRVIGELEAEDVLLAKKSCILGNQITQLCLEARNKEVVKRALTQVVLDNTNLSKEEIQSILTCEPKVWKVGLDL</sequence>
<evidence type="ECO:0000256" key="1">
    <source>
        <dbReference type="SAM" id="Coils"/>
    </source>
</evidence>